<protein>
    <submittedName>
        <fullName evidence="1">Uncharacterized protein</fullName>
    </submittedName>
</protein>
<sequence>MTARAEVRLVDEPDRAGRTTAALVASLSGRLAALPLVSGADVVGALAAGVAALGRQAAETAEGRALRDGLAHGRPATNAALLWKQLGIDRWLSTMPPSRVLDQLRNDAALLLVDDLAETFELPPLVPEPTGADRPAGPEHIDPLDLMVGMWVLATDTVALVQALADSSGVPTATVVPGRPAPARVDGGVLR</sequence>
<reference evidence="1 2" key="1">
    <citation type="submission" date="2020-05" db="EMBL/GenBank/DDBJ databases">
        <title>Genome Sequencing of Type Strains.</title>
        <authorList>
            <person name="Lemaire J.F."/>
            <person name="Inderbitzin P."/>
            <person name="Gregorio O.A."/>
            <person name="Collins S.B."/>
            <person name="Wespe N."/>
            <person name="Knight-Connoni V."/>
        </authorList>
    </citation>
    <scope>NUCLEOTIDE SEQUENCE [LARGE SCALE GENOMIC DNA]</scope>
    <source>
        <strain evidence="1 2">ATCC 25174</strain>
    </source>
</reference>
<evidence type="ECO:0000313" key="2">
    <source>
        <dbReference type="Proteomes" id="UP000565724"/>
    </source>
</evidence>
<accession>A0A7Y6DXZ6</accession>
<dbReference type="RefSeq" id="WP_175347860.1">
    <property type="nucleotide sequence ID" value="NZ_JABMCI010000065.1"/>
</dbReference>
<dbReference type="EMBL" id="JABMCI010000065">
    <property type="protein sequence ID" value="NUU17905.1"/>
    <property type="molecule type" value="Genomic_DNA"/>
</dbReference>
<name>A0A7Y6DXZ6_9CELL</name>
<dbReference type="AlphaFoldDB" id="A0A7Y6DXZ6"/>
<gene>
    <name evidence="1" type="ORF">HP550_11660</name>
</gene>
<dbReference type="Proteomes" id="UP000565724">
    <property type="component" value="Unassembled WGS sequence"/>
</dbReference>
<keyword evidence="2" id="KW-1185">Reference proteome</keyword>
<evidence type="ECO:0000313" key="1">
    <source>
        <dbReference type="EMBL" id="NUU17905.1"/>
    </source>
</evidence>
<organism evidence="1 2">
    <name type="scientific">Cellulomonas humilata</name>
    <dbReference type="NCBI Taxonomy" id="144055"/>
    <lineage>
        <taxon>Bacteria</taxon>
        <taxon>Bacillati</taxon>
        <taxon>Actinomycetota</taxon>
        <taxon>Actinomycetes</taxon>
        <taxon>Micrococcales</taxon>
        <taxon>Cellulomonadaceae</taxon>
        <taxon>Cellulomonas</taxon>
    </lineage>
</organism>
<proteinExistence type="predicted"/>
<comment type="caution">
    <text evidence="1">The sequence shown here is derived from an EMBL/GenBank/DDBJ whole genome shotgun (WGS) entry which is preliminary data.</text>
</comment>